<proteinExistence type="predicted"/>
<dbReference type="Proteomes" id="UP001309448">
    <property type="component" value="Unassembled WGS sequence"/>
</dbReference>
<dbReference type="EMBL" id="JARMDB010000049">
    <property type="protein sequence ID" value="MED1569637.1"/>
    <property type="molecule type" value="Genomic_DNA"/>
</dbReference>
<feature type="transmembrane region" description="Helical" evidence="1">
    <location>
        <begin position="90"/>
        <end position="108"/>
    </location>
</feature>
<dbReference type="RefSeq" id="WP_327922129.1">
    <property type="nucleotide sequence ID" value="NZ_JARMDB010000049.1"/>
</dbReference>
<reference evidence="2 3" key="1">
    <citation type="submission" date="2023-03" db="EMBL/GenBank/DDBJ databases">
        <title>Bacillus Genome Sequencing.</title>
        <authorList>
            <person name="Dunlap C."/>
        </authorList>
    </citation>
    <scope>NUCLEOTIDE SEQUENCE [LARGE SCALE GENOMIC DNA]</scope>
    <source>
        <strain evidence="2 3">B-615</strain>
    </source>
</reference>
<keyword evidence="1" id="KW-0472">Membrane</keyword>
<sequence length="156" mass="18198">MKEKLLMLFSMLITFFAFFVSNVYASSPLVISKEKAGGYQYTMIKEQNNFTWKIGYRDNLVTLQENKDSTENLEHFRTAVMDISRNIFETILYASYFLIVVLIALIFYKKNKQIFKRGRAIFVIFAGIALYAAFTTSIELNTTFQDAKFYYSVLTK</sequence>
<accession>A0ABU6N3G0</accession>
<keyword evidence="3" id="KW-1185">Reference proteome</keyword>
<keyword evidence="1" id="KW-1133">Transmembrane helix</keyword>
<comment type="caution">
    <text evidence="2">The sequence shown here is derived from an EMBL/GenBank/DDBJ whole genome shotgun (WGS) entry which is preliminary data.</text>
</comment>
<gene>
    <name evidence="2" type="ORF">P4U88_28315</name>
</gene>
<evidence type="ECO:0000313" key="2">
    <source>
        <dbReference type="EMBL" id="MED1569637.1"/>
    </source>
</evidence>
<organism evidence="2 3">
    <name type="scientific">Bacillus paramycoides</name>
    <dbReference type="NCBI Taxonomy" id="2026194"/>
    <lineage>
        <taxon>Bacteria</taxon>
        <taxon>Bacillati</taxon>
        <taxon>Bacillota</taxon>
        <taxon>Bacilli</taxon>
        <taxon>Bacillales</taxon>
        <taxon>Bacillaceae</taxon>
        <taxon>Bacillus</taxon>
        <taxon>Bacillus cereus group</taxon>
    </lineage>
</organism>
<protein>
    <submittedName>
        <fullName evidence="2">Uncharacterized protein</fullName>
    </submittedName>
</protein>
<keyword evidence="1" id="KW-0812">Transmembrane</keyword>
<name>A0ABU6N3G0_9BACI</name>
<evidence type="ECO:0000256" key="1">
    <source>
        <dbReference type="SAM" id="Phobius"/>
    </source>
</evidence>
<evidence type="ECO:0000313" key="3">
    <source>
        <dbReference type="Proteomes" id="UP001309448"/>
    </source>
</evidence>
<feature type="transmembrane region" description="Helical" evidence="1">
    <location>
        <begin position="120"/>
        <end position="138"/>
    </location>
</feature>